<accession>A0ABS7PJS0</accession>
<dbReference type="RefSeq" id="WP_222988620.1">
    <property type="nucleotide sequence ID" value="NZ_JAINVV010000003.1"/>
</dbReference>
<evidence type="ECO:0000313" key="3">
    <source>
        <dbReference type="Proteomes" id="UP000706039"/>
    </source>
</evidence>
<protein>
    <recommendedName>
        <fullName evidence="4">DUF2970 domain-containing protein</fullName>
    </recommendedName>
</protein>
<feature type="transmembrane region" description="Helical" evidence="1">
    <location>
        <begin position="35"/>
        <end position="57"/>
    </location>
</feature>
<keyword evidence="1" id="KW-0812">Transmembrane</keyword>
<sequence length="61" mass="6690">MQLWTMAGASAALAAFSSFADWKRQRRSDPDRVGFMPWTSLSLIGIVATMIFIALALKMPG</sequence>
<proteinExistence type="predicted"/>
<comment type="caution">
    <text evidence="2">The sequence shown here is derived from an EMBL/GenBank/DDBJ whole genome shotgun (WGS) entry which is preliminary data.</text>
</comment>
<dbReference type="EMBL" id="JAINVV010000003">
    <property type="protein sequence ID" value="MBY8821506.1"/>
    <property type="molecule type" value="Genomic_DNA"/>
</dbReference>
<evidence type="ECO:0008006" key="4">
    <source>
        <dbReference type="Google" id="ProtNLM"/>
    </source>
</evidence>
<reference evidence="2 3" key="1">
    <citation type="submission" date="2021-08" db="EMBL/GenBank/DDBJ databases">
        <authorList>
            <person name="Tuo L."/>
        </authorList>
    </citation>
    <scope>NUCLEOTIDE SEQUENCE [LARGE SCALE GENOMIC DNA]</scope>
    <source>
        <strain evidence="2 3">JCM 31229</strain>
    </source>
</reference>
<organism evidence="2 3">
    <name type="scientific">Sphingomonas colocasiae</name>
    <dbReference type="NCBI Taxonomy" id="1848973"/>
    <lineage>
        <taxon>Bacteria</taxon>
        <taxon>Pseudomonadati</taxon>
        <taxon>Pseudomonadota</taxon>
        <taxon>Alphaproteobacteria</taxon>
        <taxon>Sphingomonadales</taxon>
        <taxon>Sphingomonadaceae</taxon>
        <taxon>Sphingomonas</taxon>
    </lineage>
</organism>
<dbReference type="Proteomes" id="UP000706039">
    <property type="component" value="Unassembled WGS sequence"/>
</dbReference>
<keyword evidence="1" id="KW-0472">Membrane</keyword>
<name>A0ABS7PJS0_9SPHN</name>
<gene>
    <name evidence="2" type="ORF">K7G82_04335</name>
</gene>
<keyword evidence="3" id="KW-1185">Reference proteome</keyword>
<evidence type="ECO:0000256" key="1">
    <source>
        <dbReference type="SAM" id="Phobius"/>
    </source>
</evidence>
<evidence type="ECO:0000313" key="2">
    <source>
        <dbReference type="EMBL" id="MBY8821506.1"/>
    </source>
</evidence>
<keyword evidence="1" id="KW-1133">Transmembrane helix</keyword>